<name>A0A1S6XNQ4_BARSR</name>
<evidence type="ECO:0000313" key="2">
    <source>
        <dbReference type="EMBL" id="AQX30177.1"/>
    </source>
</evidence>
<evidence type="ECO:0000313" key="3">
    <source>
        <dbReference type="Proteomes" id="UP000190811"/>
    </source>
</evidence>
<dbReference type="AlphaFoldDB" id="A0A1S6XNQ4"/>
<sequence>MEQTKTEEEKVLSYAKITNFAELSHETGQIVLRRLKTKQHLQMNEAQQALPLPKQPNTPIQQASMGM</sequence>
<dbReference type="EMBL" id="CP019789">
    <property type="protein sequence ID" value="AQX30177.1"/>
    <property type="molecule type" value="Genomic_DNA"/>
</dbReference>
<evidence type="ECO:0000256" key="1">
    <source>
        <dbReference type="SAM" id="MobiDB-lite"/>
    </source>
</evidence>
<proteinExistence type="predicted"/>
<dbReference type="RefSeq" id="WP_236829005.1">
    <property type="nucleotide sequence ID" value="NZ_CP019789.1"/>
</dbReference>
<accession>A0A1S6XNQ4</accession>
<gene>
    <name evidence="2" type="ORF">BscR1v2_002220</name>
</gene>
<feature type="compositionally biased region" description="Polar residues" evidence="1">
    <location>
        <begin position="55"/>
        <end position="67"/>
    </location>
</feature>
<organism evidence="2 3">
    <name type="scientific">Bartonella schoenbuchensis (strain DSM 13525 / NCTC 13165 / R1)</name>
    <dbReference type="NCBI Taxonomy" id="687861"/>
    <lineage>
        <taxon>Bacteria</taxon>
        <taxon>Pseudomonadati</taxon>
        <taxon>Pseudomonadota</taxon>
        <taxon>Alphaproteobacteria</taxon>
        <taxon>Hyphomicrobiales</taxon>
        <taxon>Bartonellaceae</taxon>
        <taxon>Bartonella</taxon>
    </lineage>
</organism>
<feature type="region of interest" description="Disordered" evidence="1">
    <location>
        <begin position="45"/>
        <end position="67"/>
    </location>
</feature>
<dbReference type="Proteomes" id="UP000190811">
    <property type="component" value="Chromosome"/>
</dbReference>
<protein>
    <submittedName>
        <fullName evidence="2">Uncharacterized protein</fullName>
    </submittedName>
</protein>
<reference evidence="3" key="1">
    <citation type="journal article" date="2017" name="Genome Biol. Evol.">
        <title>Evolutionary Dynamics of Pathoadaptation Revealed by Three Independent Acquisitions of the VirB/D4 Type IV Secretion System in Bartonella.</title>
        <authorList>
            <person name="Harms A."/>
            <person name="Segers F.H."/>
            <person name="Quebatte M."/>
            <person name="Mistl C."/>
            <person name="Manfredi P."/>
            <person name="Korner J."/>
            <person name="Chomel B.B."/>
            <person name="Kosoy M."/>
            <person name="Maruyama S."/>
            <person name="Engel P."/>
            <person name="Dehio C."/>
        </authorList>
    </citation>
    <scope>NUCLEOTIDE SEQUENCE [LARGE SCALE GENOMIC DNA]</scope>
    <source>
        <strain evidence="3">R1</strain>
    </source>
</reference>
<dbReference type="STRING" id="687861.BscR1v2_002220"/>